<evidence type="ECO:0000256" key="7">
    <source>
        <dbReference type="PIRSR" id="PIRSR000190-2"/>
    </source>
</evidence>
<dbReference type="GO" id="GO:0008615">
    <property type="term" value="P:pyridoxine biosynthetic process"/>
    <property type="evidence" value="ECO:0007669"/>
    <property type="project" value="UniProtKB-UniRule"/>
</dbReference>
<comment type="cofactor">
    <cofactor evidence="5 7">
        <name>FMN</name>
        <dbReference type="ChEBI" id="CHEBI:58210"/>
    </cofactor>
    <text evidence="5 7">Binds 1 FMN per subunit.</text>
</comment>
<keyword evidence="4 5" id="KW-0560">Oxidoreductase</keyword>
<feature type="binding site" evidence="5 7">
    <location>
        <position position="82"/>
    </location>
    <ligand>
        <name>FMN</name>
        <dbReference type="ChEBI" id="CHEBI:58210"/>
    </ligand>
</feature>
<feature type="binding site" evidence="5 6">
    <location>
        <position position="65"/>
    </location>
    <ligand>
        <name>substrate</name>
    </ligand>
</feature>
<proteinExistence type="inferred from homology"/>
<comment type="caution">
    <text evidence="5">Lacks conserved residue(s) required for the propagation of feature annotation.</text>
</comment>
<gene>
    <name evidence="5" type="primary">pdxH</name>
    <name evidence="10" type="ORF">FHX64_001087</name>
</gene>
<feature type="domain" description="Pyridoxamine 5'-phosphate oxidase N-terminal" evidence="8">
    <location>
        <begin position="42"/>
        <end position="156"/>
    </location>
</feature>
<evidence type="ECO:0000313" key="10">
    <source>
        <dbReference type="EMBL" id="MBB3186924.1"/>
    </source>
</evidence>
<evidence type="ECO:0000256" key="6">
    <source>
        <dbReference type="PIRSR" id="PIRSR000190-1"/>
    </source>
</evidence>
<comment type="catalytic activity">
    <reaction evidence="5">
        <text>pyridoxine 5'-phosphate + O2 = pyridoxal 5'-phosphate + H2O2</text>
        <dbReference type="Rhea" id="RHEA:15149"/>
        <dbReference type="ChEBI" id="CHEBI:15379"/>
        <dbReference type="ChEBI" id="CHEBI:16240"/>
        <dbReference type="ChEBI" id="CHEBI:58589"/>
        <dbReference type="ChEBI" id="CHEBI:597326"/>
        <dbReference type="EC" id="1.4.3.5"/>
    </reaction>
</comment>
<protein>
    <recommendedName>
        <fullName evidence="5">Pyridoxine/pyridoxamine 5'-phosphate oxidase</fullName>
        <ecNumber evidence="5">1.4.3.5</ecNumber>
    </recommendedName>
    <alternativeName>
        <fullName evidence="5">PNP/PMP oxidase</fullName>
        <shortName evidence="5">PNPOx</shortName>
    </alternativeName>
    <alternativeName>
        <fullName evidence="5">Pyridoxal 5'-phosphate synthase</fullName>
    </alternativeName>
</protein>
<feature type="binding site" evidence="5 6">
    <location>
        <position position="122"/>
    </location>
    <ligand>
        <name>substrate</name>
    </ligand>
</feature>
<keyword evidence="5" id="KW-0664">Pyridoxine biosynthesis</keyword>
<sequence>MMLRDIRKNYQHGILNERDMAGNPLEQFNKWLREAIDGDELEPTAMSLSTVDQHGQPHSRMVLLKEVTNEGLVFYTNYAGHKAAQIAENNHVALLFFWQSLEREVRIEGVARKVDEAISTQYFHSRPTESQLGAWASPQSQIITSHDVLDVQFRYYKEKFGDTIPKPPHWGGYIVSPVTFEFWQGRPNRLHDRLLYELIENKWIMSRLAP</sequence>
<dbReference type="PANTHER" id="PTHR10851">
    <property type="entry name" value="PYRIDOXINE-5-PHOSPHATE OXIDASE"/>
    <property type="match status" value="1"/>
</dbReference>
<feature type="domain" description="Pyridoxine 5'-phosphate oxidase dimerisation C-terminal" evidence="9">
    <location>
        <begin position="170"/>
        <end position="210"/>
    </location>
</feature>
<evidence type="ECO:0000256" key="4">
    <source>
        <dbReference type="ARBA" id="ARBA00023002"/>
    </source>
</evidence>
<evidence type="ECO:0000313" key="11">
    <source>
        <dbReference type="Proteomes" id="UP000544222"/>
    </source>
</evidence>
<feature type="binding site" evidence="5 7">
    <location>
        <position position="183"/>
    </location>
    <ligand>
        <name>FMN</name>
        <dbReference type="ChEBI" id="CHEBI:58210"/>
    </ligand>
</feature>
<dbReference type="PANTHER" id="PTHR10851:SF0">
    <property type="entry name" value="PYRIDOXINE-5'-PHOSPHATE OXIDASE"/>
    <property type="match status" value="1"/>
</dbReference>
<reference evidence="10 11" key="1">
    <citation type="submission" date="2020-08" db="EMBL/GenBank/DDBJ databases">
        <title>Genomic Encyclopedia of Type Strains, Phase IV (KMG-IV): sequencing the most valuable type-strain genomes for metagenomic binning, comparative biology and taxonomic classification.</title>
        <authorList>
            <person name="Goeker M."/>
        </authorList>
    </citation>
    <scope>NUCLEOTIDE SEQUENCE [LARGE SCALE GENOMIC DNA]</scope>
    <source>
        <strain evidence="10 11">DSM 27471</strain>
    </source>
</reference>
<feature type="binding site" evidence="5 7">
    <location>
        <begin position="60"/>
        <end position="65"/>
    </location>
    <ligand>
        <name>FMN</name>
        <dbReference type="ChEBI" id="CHEBI:58210"/>
    </ligand>
</feature>
<keyword evidence="3 5" id="KW-0288">FMN</keyword>
<dbReference type="UniPathway" id="UPA01068">
    <property type="reaction ID" value="UER00304"/>
</dbReference>
<dbReference type="SUPFAM" id="SSF50475">
    <property type="entry name" value="FMN-binding split barrel"/>
    <property type="match status" value="1"/>
</dbReference>
<comment type="pathway">
    <text evidence="5">Cofactor metabolism; pyridoxal 5'-phosphate salvage; pyridoxal 5'-phosphate from pyridoxine 5'-phosphate: step 1/1.</text>
</comment>
<feature type="binding site" evidence="5 6">
    <location>
        <position position="126"/>
    </location>
    <ligand>
        <name>substrate</name>
    </ligand>
</feature>
<comment type="catalytic activity">
    <reaction evidence="5">
        <text>pyridoxamine 5'-phosphate + O2 + H2O = pyridoxal 5'-phosphate + H2O2 + NH4(+)</text>
        <dbReference type="Rhea" id="RHEA:15817"/>
        <dbReference type="ChEBI" id="CHEBI:15377"/>
        <dbReference type="ChEBI" id="CHEBI:15379"/>
        <dbReference type="ChEBI" id="CHEBI:16240"/>
        <dbReference type="ChEBI" id="CHEBI:28938"/>
        <dbReference type="ChEBI" id="CHEBI:58451"/>
        <dbReference type="ChEBI" id="CHEBI:597326"/>
        <dbReference type="EC" id="1.4.3.5"/>
    </reaction>
</comment>
<feature type="binding site" evidence="6">
    <location>
        <begin position="7"/>
        <end position="10"/>
    </location>
    <ligand>
        <name>substrate</name>
    </ligand>
</feature>
<evidence type="ECO:0000256" key="3">
    <source>
        <dbReference type="ARBA" id="ARBA00022643"/>
    </source>
</evidence>
<keyword evidence="11" id="KW-1185">Reference proteome</keyword>
<evidence type="ECO:0000259" key="8">
    <source>
        <dbReference type="Pfam" id="PF01243"/>
    </source>
</evidence>
<dbReference type="EMBL" id="JACHYB010000001">
    <property type="protein sequence ID" value="MBB3186924.1"/>
    <property type="molecule type" value="Genomic_DNA"/>
</dbReference>
<dbReference type="NCBIfam" id="NF004231">
    <property type="entry name" value="PRK05679.1"/>
    <property type="match status" value="1"/>
</dbReference>
<organism evidence="10 11">
    <name type="scientific">Microbacter margulisiae</name>
    <dbReference type="NCBI Taxonomy" id="1350067"/>
    <lineage>
        <taxon>Bacteria</taxon>
        <taxon>Pseudomonadati</taxon>
        <taxon>Bacteroidota</taxon>
        <taxon>Bacteroidia</taxon>
        <taxon>Bacteroidales</taxon>
        <taxon>Porphyromonadaceae</taxon>
        <taxon>Microbacter</taxon>
    </lineage>
</organism>
<feature type="binding site" evidence="5 7">
    <location>
        <begin position="139"/>
        <end position="140"/>
    </location>
    <ligand>
        <name>FMN</name>
        <dbReference type="ChEBI" id="CHEBI:58210"/>
    </ligand>
</feature>
<comment type="pathway">
    <text evidence="5">Cofactor metabolism; pyridoxal 5'-phosphate salvage; pyridoxal 5'-phosphate from pyridoxamine 5'-phosphate: step 1/1.</text>
</comment>
<evidence type="ECO:0000259" key="9">
    <source>
        <dbReference type="Pfam" id="PF10590"/>
    </source>
</evidence>
<comment type="function">
    <text evidence="5">Catalyzes the oxidation of either pyridoxine 5'-phosphate (PNP) or pyridoxamine 5'-phosphate (PMP) into pyridoxal 5'-phosphate (PLP).</text>
</comment>
<evidence type="ECO:0000256" key="1">
    <source>
        <dbReference type="ARBA" id="ARBA00007301"/>
    </source>
</evidence>
<name>A0A7W5DQY2_9PORP</name>
<comment type="caution">
    <text evidence="10">The sequence shown here is derived from an EMBL/GenBank/DDBJ whole genome shotgun (WGS) entry which is preliminary data.</text>
</comment>
<dbReference type="InterPro" id="IPR011576">
    <property type="entry name" value="Pyridox_Oxase_N"/>
</dbReference>
<evidence type="ECO:0000256" key="5">
    <source>
        <dbReference type="HAMAP-Rule" id="MF_01629"/>
    </source>
</evidence>
<feature type="binding site" evidence="5 6">
    <location>
        <position position="130"/>
    </location>
    <ligand>
        <name>substrate</name>
    </ligand>
</feature>
<dbReference type="HAMAP" id="MF_01629">
    <property type="entry name" value="PdxH"/>
    <property type="match status" value="1"/>
</dbReference>
<evidence type="ECO:0000256" key="2">
    <source>
        <dbReference type="ARBA" id="ARBA00022630"/>
    </source>
</evidence>
<dbReference type="PIRSF" id="PIRSF000190">
    <property type="entry name" value="Pyd_amn-ph_oxd"/>
    <property type="match status" value="1"/>
</dbReference>
<keyword evidence="2 5" id="KW-0285">Flavoprotein</keyword>
<dbReference type="InterPro" id="IPR000659">
    <property type="entry name" value="Pyridox_Oxase"/>
</dbReference>
<feature type="binding site" evidence="5 6">
    <location>
        <begin position="189"/>
        <end position="191"/>
    </location>
    <ligand>
        <name>substrate</name>
    </ligand>
</feature>
<dbReference type="InterPro" id="IPR019576">
    <property type="entry name" value="Pyridoxamine_oxidase_dimer_C"/>
</dbReference>
<dbReference type="EC" id="1.4.3.5" evidence="5"/>
<dbReference type="Proteomes" id="UP000544222">
    <property type="component" value="Unassembled WGS sequence"/>
</dbReference>
<dbReference type="NCBIfam" id="TIGR00558">
    <property type="entry name" value="pdxH"/>
    <property type="match status" value="1"/>
</dbReference>
<dbReference type="GO" id="GO:0010181">
    <property type="term" value="F:FMN binding"/>
    <property type="evidence" value="ECO:0007669"/>
    <property type="project" value="UniProtKB-UniRule"/>
</dbReference>
<dbReference type="Gene3D" id="2.30.110.10">
    <property type="entry name" value="Electron Transport, Fmn-binding Protein, Chain A"/>
    <property type="match status" value="1"/>
</dbReference>
<feature type="binding site" evidence="5 7">
    <location>
        <position position="193"/>
    </location>
    <ligand>
        <name>FMN</name>
        <dbReference type="ChEBI" id="CHEBI:58210"/>
    </ligand>
</feature>
<comment type="similarity">
    <text evidence="1 5">Belongs to the pyridoxamine 5'-phosphate oxidase family.</text>
</comment>
<dbReference type="Pfam" id="PF01243">
    <property type="entry name" value="PNPOx_N"/>
    <property type="match status" value="1"/>
</dbReference>
<dbReference type="GO" id="GO:0004733">
    <property type="term" value="F:pyridoxamine phosphate oxidase activity"/>
    <property type="evidence" value="ECO:0007669"/>
    <property type="project" value="UniProtKB-UniRule"/>
</dbReference>
<dbReference type="AlphaFoldDB" id="A0A7W5DQY2"/>
<dbReference type="Pfam" id="PF10590">
    <property type="entry name" value="PNP_phzG_C"/>
    <property type="match status" value="1"/>
</dbReference>
<feature type="binding site" evidence="5 7">
    <location>
        <begin position="75"/>
        <end position="76"/>
    </location>
    <ligand>
        <name>FMN</name>
        <dbReference type="ChEBI" id="CHEBI:58210"/>
    </ligand>
</feature>
<dbReference type="InterPro" id="IPR019740">
    <property type="entry name" value="Pyridox_Oxase_CS"/>
</dbReference>
<accession>A0A7W5DQY2</accession>
<dbReference type="InterPro" id="IPR012349">
    <property type="entry name" value="Split_barrel_FMN-bd"/>
</dbReference>
<dbReference type="PROSITE" id="PS01064">
    <property type="entry name" value="PYRIDOX_OXIDASE"/>
    <property type="match status" value="1"/>
</dbReference>
<comment type="subunit">
    <text evidence="5">Homodimer.</text>
</comment>